<evidence type="ECO:0000256" key="3">
    <source>
        <dbReference type="ARBA" id="ARBA00023163"/>
    </source>
</evidence>
<dbReference type="SMART" id="SM00906">
    <property type="entry name" value="Fungal_trans"/>
    <property type="match status" value="1"/>
</dbReference>
<dbReference type="InterPro" id="IPR036864">
    <property type="entry name" value="Zn2-C6_fun-type_DNA-bd_sf"/>
</dbReference>
<evidence type="ECO:0000313" key="8">
    <source>
        <dbReference type="Proteomes" id="UP001160390"/>
    </source>
</evidence>
<feature type="region of interest" description="Disordered" evidence="5">
    <location>
        <begin position="629"/>
        <end position="654"/>
    </location>
</feature>
<reference evidence="7" key="1">
    <citation type="submission" date="2023-01" db="EMBL/GenBank/DDBJ databases">
        <authorList>
            <person name="Piombo E."/>
        </authorList>
    </citation>
    <scope>NUCLEOTIDE SEQUENCE</scope>
</reference>
<keyword evidence="2" id="KW-0805">Transcription regulation</keyword>
<name>A0AA35Q3I8_9HYPO</name>
<dbReference type="GO" id="GO:0000435">
    <property type="term" value="P:positive regulation of transcription from RNA polymerase II promoter by galactose"/>
    <property type="evidence" value="ECO:0007669"/>
    <property type="project" value="TreeGrafter"/>
</dbReference>
<feature type="region of interest" description="Disordered" evidence="5">
    <location>
        <begin position="59"/>
        <end position="135"/>
    </location>
</feature>
<dbReference type="PROSITE" id="PS50048">
    <property type="entry name" value="ZN2_CY6_FUNGAL_2"/>
    <property type="match status" value="1"/>
</dbReference>
<gene>
    <name evidence="7" type="ORF">CCHLO57077_00002046</name>
</gene>
<evidence type="ECO:0000259" key="6">
    <source>
        <dbReference type="PROSITE" id="PS50048"/>
    </source>
</evidence>
<dbReference type="Pfam" id="PF04082">
    <property type="entry name" value="Fungal_trans"/>
    <property type="match status" value="1"/>
</dbReference>
<keyword evidence="4" id="KW-0539">Nucleus</keyword>
<dbReference type="PANTHER" id="PTHR47424">
    <property type="entry name" value="REGULATORY PROTEIN GAL4"/>
    <property type="match status" value="1"/>
</dbReference>
<evidence type="ECO:0000313" key="7">
    <source>
        <dbReference type="EMBL" id="CAI6090422.1"/>
    </source>
</evidence>
<dbReference type="EMBL" id="CABFNP030001012">
    <property type="protein sequence ID" value="CAI6090422.1"/>
    <property type="molecule type" value="Genomic_DNA"/>
</dbReference>
<dbReference type="GO" id="GO:0005634">
    <property type="term" value="C:nucleus"/>
    <property type="evidence" value="ECO:0007669"/>
    <property type="project" value="TreeGrafter"/>
</dbReference>
<dbReference type="PANTHER" id="PTHR47424:SF9">
    <property type="entry name" value="TAH-2"/>
    <property type="match status" value="1"/>
</dbReference>
<evidence type="ECO:0000256" key="1">
    <source>
        <dbReference type="ARBA" id="ARBA00022723"/>
    </source>
</evidence>
<dbReference type="GO" id="GO:0000981">
    <property type="term" value="F:DNA-binding transcription factor activity, RNA polymerase II-specific"/>
    <property type="evidence" value="ECO:0007669"/>
    <property type="project" value="InterPro"/>
</dbReference>
<feature type="compositionally biased region" description="Low complexity" evidence="5">
    <location>
        <begin position="81"/>
        <end position="93"/>
    </location>
</feature>
<keyword evidence="3" id="KW-0804">Transcription</keyword>
<dbReference type="SMART" id="SM00066">
    <property type="entry name" value="GAL4"/>
    <property type="match status" value="1"/>
</dbReference>
<dbReference type="AlphaFoldDB" id="A0AA35Q3I8"/>
<dbReference type="InterPro" id="IPR007219">
    <property type="entry name" value="XnlR_reg_dom"/>
</dbReference>
<keyword evidence="1" id="KW-0479">Metal-binding</keyword>
<evidence type="ECO:0000256" key="2">
    <source>
        <dbReference type="ARBA" id="ARBA00023015"/>
    </source>
</evidence>
<dbReference type="PROSITE" id="PS00463">
    <property type="entry name" value="ZN2_CY6_FUNGAL_1"/>
    <property type="match status" value="1"/>
</dbReference>
<dbReference type="Gene3D" id="4.10.240.10">
    <property type="entry name" value="Zn(2)-C6 fungal-type DNA-binding domain"/>
    <property type="match status" value="1"/>
</dbReference>
<dbReference type="Pfam" id="PF00172">
    <property type="entry name" value="Zn_clus"/>
    <property type="match status" value="1"/>
</dbReference>
<organism evidence="7 8">
    <name type="scientific">Clonostachys chloroleuca</name>
    <dbReference type="NCBI Taxonomy" id="1926264"/>
    <lineage>
        <taxon>Eukaryota</taxon>
        <taxon>Fungi</taxon>
        <taxon>Dikarya</taxon>
        <taxon>Ascomycota</taxon>
        <taxon>Pezizomycotina</taxon>
        <taxon>Sordariomycetes</taxon>
        <taxon>Hypocreomycetidae</taxon>
        <taxon>Hypocreales</taxon>
        <taxon>Bionectriaceae</taxon>
        <taxon>Clonostachys</taxon>
    </lineage>
</organism>
<sequence>MPRPKVPAHQRQRVAEACNHCRETKRRCTGSPPCTQCLRRGLAQQCYVTYAPRGSRARARRQLDAAVDSSSHPSQFPQRMSVSVASAGVVASSEGDETDSPNQASQRRLSLVGSSNFQPLSPSDSRPDSDAGASPSIVQTSRMLLNLRGERVFIGGAASISFLQTVRGLVAEQIGPSPFSHNEKSETMLEVESPRTIRDAEPDIRDPELSEEQRLKYMRCYYAVTEGFLHVFDSTHLEDLIKSNGQGTNKDSRTKYPLRQAAVDLVIAIGAQSESPSTARSVGQWYFTKARERAFASFLEDPDLDMARTFLLMAFYMLGECRRNSAFMYLGVAVKAALALGLHSRASFGQKPGPTDMVRLRVWLSICVLDKLVNSILGRPSTTARIDSNSESLLEDLNEPLDSTIDWLVASNNIVTIINEVKDKIYDQKEITTSVIENLLQAIDRWKRDLPKSVGGMSLTEDQQSGAMQRGVIAKVHISCLYYFAVTLVTRPILMSTLASQPPNENVPSQLATACLEAAMYLSQTCLEALNAGLLQGNMCIMKALIFAAGLVLGFEVFAKRSVEEEIEGAFQGSKEVLEFLSVQSPQAAHYLEILSSLSSAISRRRASEPGTRKSRYVSKLFSLASSPANPEAQAQDEEISSNQTLFGTPRLEDTNWSFPEIDSGELNLDWESLNISQWDSFPFV</sequence>
<feature type="compositionally biased region" description="Polar residues" evidence="5">
    <location>
        <begin position="68"/>
        <end position="80"/>
    </location>
</feature>
<protein>
    <recommendedName>
        <fullName evidence="6">Zn(2)-C6 fungal-type domain-containing protein</fullName>
    </recommendedName>
</protein>
<dbReference type="InterPro" id="IPR001138">
    <property type="entry name" value="Zn2Cys6_DnaBD"/>
</dbReference>
<dbReference type="SUPFAM" id="SSF57701">
    <property type="entry name" value="Zn2/Cys6 DNA-binding domain"/>
    <property type="match status" value="1"/>
</dbReference>
<dbReference type="CDD" id="cd12148">
    <property type="entry name" value="fungal_TF_MHR"/>
    <property type="match status" value="1"/>
</dbReference>
<dbReference type="CDD" id="cd00067">
    <property type="entry name" value="GAL4"/>
    <property type="match status" value="1"/>
</dbReference>
<feature type="compositionally biased region" description="Polar residues" evidence="5">
    <location>
        <begin position="100"/>
        <end position="120"/>
    </location>
</feature>
<evidence type="ECO:0000256" key="5">
    <source>
        <dbReference type="SAM" id="MobiDB-lite"/>
    </source>
</evidence>
<keyword evidence="8" id="KW-1185">Reference proteome</keyword>
<dbReference type="GO" id="GO:0000978">
    <property type="term" value="F:RNA polymerase II cis-regulatory region sequence-specific DNA binding"/>
    <property type="evidence" value="ECO:0007669"/>
    <property type="project" value="TreeGrafter"/>
</dbReference>
<dbReference type="InterPro" id="IPR051127">
    <property type="entry name" value="Fungal_SecMet_Regulators"/>
</dbReference>
<dbReference type="GO" id="GO:0008270">
    <property type="term" value="F:zinc ion binding"/>
    <property type="evidence" value="ECO:0007669"/>
    <property type="project" value="InterPro"/>
</dbReference>
<feature type="domain" description="Zn(2)-C6 fungal-type" evidence="6">
    <location>
        <begin position="17"/>
        <end position="48"/>
    </location>
</feature>
<evidence type="ECO:0000256" key="4">
    <source>
        <dbReference type="ARBA" id="ARBA00023242"/>
    </source>
</evidence>
<comment type="caution">
    <text evidence="7">The sequence shown here is derived from an EMBL/GenBank/DDBJ whole genome shotgun (WGS) entry which is preliminary data.</text>
</comment>
<dbReference type="GO" id="GO:0006351">
    <property type="term" value="P:DNA-templated transcription"/>
    <property type="evidence" value="ECO:0007669"/>
    <property type="project" value="InterPro"/>
</dbReference>
<proteinExistence type="predicted"/>
<dbReference type="Proteomes" id="UP001160390">
    <property type="component" value="Unassembled WGS sequence"/>
</dbReference>
<accession>A0AA35Q3I8</accession>